<evidence type="ECO:0000256" key="1">
    <source>
        <dbReference type="ARBA" id="ARBA00002190"/>
    </source>
</evidence>
<dbReference type="Proteomes" id="UP000038647">
    <property type="component" value="Unassembled WGS sequence"/>
</dbReference>
<dbReference type="InterPro" id="IPR001207">
    <property type="entry name" value="Transposase_mutator"/>
</dbReference>
<evidence type="ECO:0000313" key="7">
    <source>
        <dbReference type="EMBL" id="CNL52137.1"/>
    </source>
</evidence>
<dbReference type="PANTHER" id="PTHR33217:SF5">
    <property type="entry name" value="MUTATOR FAMILY TRANSPOSASE"/>
    <property type="match status" value="1"/>
</dbReference>
<comment type="function">
    <text evidence="1 6">Required for the transposition of the insertion element.</text>
</comment>
<sequence length="273" mass="30483">MAKKPRTPDTPQLAMLRQITGELAKDIKTEADLNKILNQFVKMTVEAALDAEMEHHLGYAKSTTEGRGSGNSRNGFSPKMLTSQYGELAIETPRDRNSEFDPIIVQKGQTRLTGFDEQILAFYAQGMTTREITNMFKKLYDADVSPTLISKVTDAVIEQVTTWRNRPLDSLYPIVYRDYIVIKVHQDKRVINKSVYIALGVNLAGQKECLGLWIADTEGARTWLSILTELKNRGLNDILIACVDGLKGFPEAVNTVTLRHRSSCASSIGCVTR</sequence>
<keyword evidence="4 6" id="KW-0238">DNA-binding</keyword>
<keyword evidence="3 6" id="KW-0815">Transposition</keyword>
<name>A0ABM9SX46_YERAL</name>
<comment type="similarity">
    <text evidence="2 6">Belongs to the transposase mutator family.</text>
</comment>
<evidence type="ECO:0000256" key="6">
    <source>
        <dbReference type="RuleBase" id="RU365089"/>
    </source>
</evidence>
<keyword evidence="6" id="KW-0814">Transposable element</keyword>
<dbReference type="Pfam" id="PF00872">
    <property type="entry name" value="Transposase_mut"/>
    <property type="match status" value="1"/>
</dbReference>
<organism evidence="7 8">
    <name type="scientific">Yersinia aldovae</name>
    <dbReference type="NCBI Taxonomy" id="29483"/>
    <lineage>
        <taxon>Bacteria</taxon>
        <taxon>Pseudomonadati</taxon>
        <taxon>Pseudomonadota</taxon>
        <taxon>Gammaproteobacteria</taxon>
        <taxon>Enterobacterales</taxon>
        <taxon>Yersiniaceae</taxon>
        <taxon>Yersinia</taxon>
    </lineage>
</organism>
<protein>
    <recommendedName>
        <fullName evidence="6">Mutator family transposase</fullName>
    </recommendedName>
</protein>
<dbReference type="NCBIfam" id="NF033543">
    <property type="entry name" value="transpos_IS256"/>
    <property type="match status" value="1"/>
</dbReference>
<evidence type="ECO:0000256" key="4">
    <source>
        <dbReference type="ARBA" id="ARBA00023125"/>
    </source>
</evidence>
<evidence type="ECO:0000256" key="2">
    <source>
        <dbReference type="ARBA" id="ARBA00010961"/>
    </source>
</evidence>
<keyword evidence="8" id="KW-1185">Reference proteome</keyword>
<gene>
    <name evidence="7" type="ORF">ERS137966_03472</name>
</gene>
<comment type="caution">
    <text evidence="7">The sequence shown here is derived from an EMBL/GenBank/DDBJ whole genome shotgun (WGS) entry which is preliminary data.</text>
</comment>
<accession>A0ABM9SX46</accession>
<evidence type="ECO:0000256" key="5">
    <source>
        <dbReference type="ARBA" id="ARBA00023172"/>
    </source>
</evidence>
<keyword evidence="5 6" id="KW-0233">DNA recombination</keyword>
<evidence type="ECO:0000313" key="8">
    <source>
        <dbReference type="Proteomes" id="UP000038647"/>
    </source>
</evidence>
<evidence type="ECO:0000256" key="3">
    <source>
        <dbReference type="ARBA" id="ARBA00022578"/>
    </source>
</evidence>
<proteinExistence type="inferred from homology"/>
<reference evidence="7 8" key="1">
    <citation type="submission" date="2015-03" db="EMBL/GenBank/DDBJ databases">
        <authorList>
            <consortium name="Pathogen Informatics"/>
            <person name="Murphy D."/>
        </authorList>
    </citation>
    <scope>NUCLEOTIDE SEQUENCE [LARGE SCALE GENOMIC DNA]</scope>
    <source>
        <strain evidence="7 8">IP08791</strain>
    </source>
</reference>
<dbReference type="EMBL" id="CQEH01000019">
    <property type="protein sequence ID" value="CNL52137.1"/>
    <property type="molecule type" value="Genomic_DNA"/>
</dbReference>
<dbReference type="PANTHER" id="PTHR33217">
    <property type="entry name" value="TRANSPOSASE FOR INSERTION SEQUENCE ELEMENT IS1081"/>
    <property type="match status" value="1"/>
</dbReference>